<dbReference type="AlphaFoldDB" id="Q1QE55"/>
<keyword evidence="3" id="KW-1185">Reference proteome</keyword>
<dbReference type="GO" id="GO:0043683">
    <property type="term" value="P:type IV pilus assembly"/>
    <property type="evidence" value="ECO:0007669"/>
    <property type="project" value="InterPro"/>
</dbReference>
<protein>
    <submittedName>
        <fullName evidence="2">Pilus assembly protein PilW</fullName>
    </submittedName>
</protein>
<keyword evidence="1" id="KW-1133">Transmembrane helix</keyword>
<dbReference type="STRING" id="335284.Pcryo_0264"/>
<dbReference type="EMBL" id="CP000323">
    <property type="protein sequence ID" value="ABE74048.1"/>
    <property type="molecule type" value="Genomic_DNA"/>
</dbReference>
<dbReference type="Proteomes" id="UP000002425">
    <property type="component" value="Chromosome"/>
</dbReference>
<evidence type="ECO:0000256" key="1">
    <source>
        <dbReference type="SAM" id="Phobius"/>
    </source>
</evidence>
<organism evidence="2 3">
    <name type="scientific">Psychrobacter cryohalolentis (strain ATCC BAA-1226 / DSM 17306 / VKM B-2378 / K5)</name>
    <dbReference type="NCBI Taxonomy" id="335284"/>
    <lineage>
        <taxon>Bacteria</taxon>
        <taxon>Pseudomonadati</taxon>
        <taxon>Pseudomonadota</taxon>
        <taxon>Gammaproteobacteria</taxon>
        <taxon>Moraxellales</taxon>
        <taxon>Moraxellaceae</taxon>
        <taxon>Psychrobacter</taxon>
    </lineage>
</organism>
<reference evidence="2" key="1">
    <citation type="submission" date="2006-03" db="EMBL/GenBank/DDBJ databases">
        <title>Complete sequence of chromosome of Psychrobacter cryohalolentis K5.</title>
        <authorList>
            <consortium name="US DOE Joint Genome Institute"/>
            <person name="Copeland A."/>
            <person name="Lucas S."/>
            <person name="Lapidus A."/>
            <person name="Barry K."/>
            <person name="Detter J.C."/>
            <person name="Glavina del Rio T."/>
            <person name="Hammon N."/>
            <person name="Israni S."/>
            <person name="Dalin E."/>
            <person name="Tice H."/>
            <person name="Pitluck S."/>
            <person name="Brettin T."/>
            <person name="Bruce D."/>
            <person name="Han C."/>
            <person name="Tapia R."/>
            <person name="Sims D.R."/>
            <person name="Gilna P."/>
            <person name="Schmutz J."/>
            <person name="Larimer F."/>
            <person name="Land M."/>
            <person name="Hauser L."/>
            <person name="Kyrpides N."/>
            <person name="Kim E."/>
            <person name="Richardson P."/>
        </authorList>
    </citation>
    <scope>NUCLEOTIDE SEQUENCE</scope>
    <source>
        <strain evidence="2">K5</strain>
    </source>
</reference>
<evidence type="ECO:0000313" key="3">
    <source>
        <dbReference type="Proteomes" id="UP000002425"/>
    </source>
</evidence>
<dbReference type="InterPro" id="IPR012902">
    <property type="entry name" value="N_methyl_site"/>
</dbReference>
<dbReference type="Pfam" id="PF07963">
    <property type="entry name" value="N_methyl"/>
    <property type="match status" value="1"/>
</dbReference>
<gene>
    <name evidence="2" type="ordered locus">Pcryo_0264</name>
</gene>
<dbReference type="PROSITE" id="PS00409">
    <property type="entry name" value="PROKAR_NTER_METHYL"/>
    <property type="match status" value="1"/>
</dbReference>
<dbReference type="eggNOG" id="COG4966">
    <property type="taxonomic scope" value="Bacteria"/>
</dbReference>
<accession>Q1QE55</accession>
<dbReference type="RefSeq" id="WP_011512636.1">
    <property type="nucleotide sequence ID" value="NC_007969.1"/>
</dbReference>
<name>Q1QE55_PSYCK</name>
<feature type="transmembrane region" description="Helical" evidence="1">
    <location>
        <begin position="20"/>
        <end position="42"/>
    </location>
</feature>
<evidence type="ECO:0000313" key="2">
    <source>
        <dbReference type="EMBL" id="ABE74048.1"/>
    </source>
</evidence>
<keyword evidence="1" id="KW-0472">Membrane</keyword>
<sequence>MSYSHKNKYMNDYQAGFTLIELMISLVLGLIVSAAAIQVYLINVKTSSIQASGSELQDASVFGLQQLEKSIRLANLGNPTTRIDGTTPNGGIVLTGLNIGVPNPNEPNPYPNTGYLTRRAGDSAVGANGWTGISNTNTNSDQLTIQYINITGAPMTDCEGAVAAVNDIVIERYFVRQATGDTSTGAIKKLVLACDAGRVKKTGSIDTVTPSSDSRNFGQAGQEFIVNIDQFKVLLGAQYTTGTNAGQIIYLPSSAYSLITTGNPVLTAVKIGLIVHGSTPIIGSAEQSEFALLGQSSTENKLKADTSSKKKVRSTYETTTLLRNARVVNINTSL</sequence>
<proteinExistence type="predicted"/>
<dbReference type="KEGG" id="pcr:Pcryo_0264"/>
<keyword evidence="1" id="KW-0812">Transmembrane</keyword>
<dbReference type="NCBIfam" id="TIGR02532">
    <property type="entry name" value="IV_pilin_GFxxxE"/>
    <property type="match status" value="1"/>
</dbReference>
<dbReference type="HOGENOM" id="CLU_054333_0_0_6"/>